<dbReference type="SUPFAM" id="SSF56112">
    <property type="entry name" value="Protein kinase-like (PK-like)"/>
    <property type="match status" value="1"/>
</dbReference>
<dbReference type="InterPro" id="IPR011009">
    <property type="entry name" value="Kinase-like_dom_sf"/>
</dbReference>
<dbReference type="GO" id="GO:0004672">
    <property type="term" value="F:protein kinase activity"/>
    <property type="evidence" value="ECO:0007669"/>
    <property type="project" value="InterPro"/>
</dbReference>
<dbReference type="InterPro" id="IPR001245">
    <property type="entry name" value="Ser-Thr/Tyr_kinase_cat_dom"/>
</dbReference>
<dbReference type="EMBL" id="MU853944">
    <property type="protein sequence ID" value="KAK3935052.1"/>
    <property type="molecule type" value="Genomic_DNA"/>
</dbReference>
<proteinExistence type="predicted"/>
<organism evidence="2 3">
    <name type="scientific">Diplogelasinospora grovesii</name>
    <dbReference type="NCBI Taxonomy" id="303347"/>
    <lineage>
        <taxon>Eukaryota</taxon>
        <taxon>Fungi</taxon>
        <taxon>Dikarya</taxon>
        <taxon>Ascomycota</taxon>
        <taxon>Pezizomycotina</taxon>
        <taxon>Sordariomycetes</taxon>
        <taxon>Sordariomycetidae</taxon>
        <taxon>Sordariales</taxon>
        <taxon>Diplogelasinosporaceae</taxon>
        <taxon>Diplogelasinospora</taxon>
    </lineage>
</organism>
<gene>
    <name evidence="2" type="ORF">QBC46DRAFT_367831</name>
</gene>
<evidence type="ECO:0000259" key="1">
    <source>
        <dbReference type="Pfam" id="PF07714"/>
    </source>
</evidence>
<name>A0AAN6N050_9PEZI</name>
<dbReference type="AlphaFoldDB" id="A0AAN6N050"/>
<feature type="domain" description="Serine-threonine/tyrosine-protein kinase catalytic" evidence="1">
    <location>
        <begin position="118"/>
        <end position="212"/>
    </location>
</feature>
<reference evidence="3" key="1">
    <citation type="journal article" date="2023" name="Mol. Phylogenet. Evol.">
        <title>Genome-scale phylogeny and comparative genomics of the fungal order Sordariales.</title>
        <authorList>
            <person name="Hensen N."/>
            <person name="Bonometti L."/>
            <person name="Westerberg I."/>
            <person name="Brannstrom I.O."/>
            <person name="Guillou S."/>
            <person name="Cros-Aarteil S."/>
            <person name="Calhoun S."/>
            <person name="Haridas S."/>
            <person name="Kuo A."/>
            <person name="Mondo S."/>
            <person name="Pangilinan J."/>
            <person name="Riley R."/>
            <person name="LaButti K."/>
            <person name="Andreopoulos B."/>
            <person name="Lipzen A."/>
            <person name="Chen C."/>
            <person name="Yan M."/>
            <person name="Daum C."/>
            <person name="Ng V."/>
            <person name="Clum A."/>
            <person name="Steindorff A."/>
            <person name="Ohm R.A."/>
            <person name="Martin F."/>
            <person name="Silar P."/>
            <person name="Natvig D.O."/>
            <person name="Lalanne C."/>
            <person name="Gautier V."/>
            <person name="Ament-Velasquez S.L."/>
            <person name="Kruys A."/>
            <person name="Hutchinson M.I."/>
            <person name="Powell A.J."/>
            <person name="Barry K."/>
            <person name="Miller A.N."/>
            <person name="Grigoriev I.V."/>
            <person name="Debuchy R."/>
            <person name="Gladieux P."/>
            <person name="Hiltunen Thoren M."/>
            <person name="Johannesson H."/>
        </authorList>
    </citation>
    <scope>NUCLEOTIDE SEQUENCE [LARGE SCALE GENOMIC DNA]</scope>
    <source>
        <strain evidence="3">CBS 340.73</strain>
    </source>
</reference>
<protein>
    <submittedName>
        <fullName evidence="2">Kinase-like domain-containing protein</fullName>
    </submittedName>
</protein>
<keyword evidence="3" id="KW-1185">Reference proteome</keyword>
<keyword evidence="2" id="KW-0808">Transferase</keyword>
<evidence type="ECO:0000313" key="3">
    <source>
        <dbReference type="Proteomes" id="UP001303473"/>
    </source>
</evidence>
<keyword evidence="2" id="KW-0418">Kinase</keyword>
<evidence type="ECO:0000313" key="2">
    <source>
        <dbReference type="EMBL" id="KAK3935052.1"/>
    </source>
</evidence>
<accession>A0AAN6N050</accession>
<dbReference type="Proteomes" id="UP001303473">
    <property type="component" value="Unassembled WGS sequence"/>
</dbReference>
<comment type="caution">
    <text evidence="2">The sequence shown here is derived from an EMBL/GenBank/DDBJ whole genome shotgun (WGS) entry which is preliminary data.</text>
</comment>
<dbReference type="Pfam" id="PF07714">
    <property type="entry name" value="PK_Tyr_Ser-Thr"/>
    <property type="match status" value="1"/>
</dbReference>
<sequence length="307" mass="35186">MASEPDKRYTLLDFKSLKGFWDTIPSKAAPYIQEAAQTKDEALTKLKNPISEPAEAETRPNPKLAVKEGSPWEHYEIMYQLRLGLDHRAIVAEIRKRPPVTDDEFKDVFSIRRFTDSDMKAKQDLFRDIRHQNFVPAHEIYWLENTYYVVLEHMSCSLYEVRGNEHLDELRLAAIIGQIVDGISYLEQSGLCYDELNCSRIFLGDDGIVRIGEQERCYRTSPVVFSRKNVRDLGPIVMDLITGDYKDDTNDLNRWSNAVDFAIKTASADSTADILKREVGLKGVVNFSVAKSRRGCRAMVDEIFDSF</sequence>
<dbReference type="Gene3D" id="3.30.200.20">
    <property type="entry name" value="Phosphorylase Kinase, domain 1"/>
    <property type="match status" value="1"/>
</dbReference>
<dbReference type="Gene3D" id="1.10.510.10">
    <property type="entry name" value="Transferase(Phosphotransferase) domain 1"/>
    <property type="match status" value="1"/>
</dbReference>